<dbReference type="RefSeq" id="WP_011387757.1">
    <property type="nucleotide sequence ID" value="NC_007641.1"/>
</dbReference>
<accession>Q2RMK3</accession>
<dbReference type="InterPro" id="IPR029044">
    <property type="entry name" value="Nucleotide-diphossugar_trans"/>
</dbReference>
<evidence type="ECO:0000256" key="7">
    <source>
        <dbReference type="ARBA" id="ARBA00047343"/>
    </source>
</evidence>
<evidence type="ECO:0000259" key="11">
    <source>
        <dbReference type="Pfam" id="PF22640"/>
    </source>
</evidence>
<dbReference type="Pfam" id="PF22640">
    <property type="entry name" value="ManC_GMP_beta-helix"/>
    <property type="match status" value="1"/>
</dbReference>
<sequence length="494" mass="53683">MASQSASAPITPVILSGGSGSRLWPLSRALYPKQFLPLVSELTMIQETALRASGERFTAPLVICNDEHRFIVAEQLRAAACQPTAIILEPVGRNTAPAVAVAALKLLESASDPIMLVMPSDHVIQNADAFLAAIDQAAPAARAGALVTFGITPNAPETGYGYIKAGGSFAPFTGVLRVERFVEKPNLQTAESYLAEGSYLWNSGIFLFSAKAYLAELGRTNSKIIEACSQALAQGQRDLSFCRLDAAAFAASPADSIDYAVMEKTANAAVFPVEMGWSDLGAWSALWEIGPKDAQDNVALGDVLLQDVEGSYIRSDHRLVAVAGLCNVVVVATDDAVLVIDRGKVQDVKQIVERLKKANRDEHALHSTVHRPWGHYRGIDRGERFQVKRIVVQPGERLSLQMHHHRAEHWIVVTGTALVTRGAETFLLHENESTYIRAGQTHRLENPGKVPLHLIEVQSGGYLGEDDIVRFEDGYGRTLPQKEPPLISLENKTE</sequence>
<evidence type="ECO:0000259" key="9">
    <source>
        <dbReference type="Pfam" id="PF00483"/>
    </source>
</evidence>
<dbReference type="GO" id="GO:0005525">
    <property type="term" value="F:GTP binding"/>
    <property type="evidence" value="ECO:0007669"/>
    <property type="project" value="UniProtKB-KW"/>
</dbReference>
<keyword evidence="4 12" id="KW-0548">Nucleotidyltransferase</keyword>
<gene>
    <name evidence="12" type="ordered locus">Rru_B0046</name>
</gene>
<dbReference type="PANTHER" id="PTHR46390">
    <property type="entry name" value="MANNOSE-1-PHOSPHATE GUANYLYLTRANSFERASE"/>
    <property type="match status" value="1"/>
</dbReference>
<dbReference type="HOGENOM" id="CLU_035527_1_0_5"/>
<dbReference type="GO" id="GO:0004475">
    <property type="term" value="F:mannose-1-phosphate guanylyltransferase (GTP) activity"/>
    <property type="evidence" value="ECO:0007669"/>
    <property type="project" value="UniProtKB-EC"/>
</dbReference>
<keyword evidence="3 12" id="KW-0808">Transferase</keyword>
<dbReference type="Pfam" id="PF01050">
    <property type="entry name" value="MannoseP_isomer"/>
    <property type="match status" value="1"/>
</dbReference>
<dbReference type="Proteomes" id="UP000001929">
    <property type="component" value="Plasmid unnamed"/>
</dbReference>
<organism evidence="12 13">
    <name type="scientific">Rhodospirillum rubrum (strain ATCC 11170 / ATH 1.1.1 / DSM 467 / LMG 4362 / NCIMB 8255 / S1)</name>
    <dbReference type="NCBI Taxonomy" id="269796"/>
    <lineage>
        <taxon>Bacteria</taxon>
        <taxon>Pseudomonadati</taxon>
        <taxon>Pseudomonadota</taxon>
        <taxon>Alphaproteobacteria</taxon>
        <taxon>Rhodospirillales</taxon>
        <taxon>Rhodospirillaceae</taxon>
        <taxon>Rhodospirillum</taxon>
    </lineage>
</organism>
<evidence type="ECO:0000256" key="8">
    <source>
        <dbReference type="RuleBase" id="RU004190"/>
    </source>
</evidence>
<protein>
    <recommendedName>
        <fullName evidence="2">mannose-1-phosphate guanylyltransferase</fullName>
        <ecNumber evidence="2">2.7.7.13</ecNumber>
    </recommendedName>
</protein>
<evidence type="ECO:0000256" key="3">
    <source>
        <dbReference type="ARBA" id="ARBA00022679"/>
    </source>
</evidence>
<dbReference type="AlphaFoldDB" id="Q2RMK3"/>
<evidence type="ECO:0000256" key="5">
    <source>
        <dbReference type="ARBA" id="ARBA00022741"/>
    </source>
</evidence>
<dbReference type="FunFam" id="3.90.550.10:FF:000046">
    <property type="entry name" value="Mannose-1-phosphate guanylyltransferase (GDP)"/>
    <property type="match status" value="1"/>
</dbReference>
<dbReference type="GO" id="GO:0000271">
    <property type="term" value="P:polysaccharide biosynthetic process"/>
    <property type="evidence" value="ECO:0007669"/>
    <property type="project" value="InterPro"/>
</dbReference>
<dbReference type="InterPro" id="IPR011051">
    <property type="entry name" value="RmlC_Cupin_sf"/>
</dbReference>
<evidence type="ECO:0000313" key="12">
    <source>
        <dbReference type="EMBL" id="ABC24642.1"/>
    </source>
</evidence>
<evidence type="ECO:0000259" key="10">
    <source>
        <dbReference type="Pfam" id="PF01050"/>
    </source>
</evidence>
<dbReference type="NCBIfam" id="TIGR01479">
    <property type="entry name" value="GMP_PMI"/>
    <property type="match status" value="1"/>
</dbReference>
<geneLocation type="plasmid" evidence="13">
    <name>pRHORT</name>
</geneLocation>
<dbReference type="InterPro" id="IPR001538">
    <property type="entry name" value="Man6P_isomerase-2_C"/>
</dbReference>
<dbReference type="PANTHER" id="PTHR46390:SF1">
    <property type="entry name" value="MANNOSE-1-PHOSPHATE GUANYLYLTRANSFERASE"/>
    <property type="match status" value="1"/>
</dbReference>
<dbReference type="KEGG" id="rru:Rru_B0046"/>
<dbReference type="InterPro" id="IPR014710">
    <property type="entry name" value="RmlC-like_jellyroll"/>
</dbReference>
<reference evidence="12 13" key="1">
    <citation type="journal article" date="2011" name="Stand. Genomic Sci.">
        <title>Complete genome sequence of Rhodospirillum rubrum type strain (S1).</title>
        <authorList>
            <person name="Munk A.C."/>
            <person name="Copeland A."/>
            <person name="Lucas S."/>
            <person name="Lapidus A."/>
            <person name="Del Rio T.G."/>
            <person name="Barry K."/>
            <person name="Detter J.C."/>
            <person name="Hammon N."/>
            <person name="Israni S."/>
            <person name="Pitluck S."/>
            <person name="Brettin T."/>
            <person name="Bruce D."/>
            <person name="Han C."/>
            <person name="Tapia R."/>
            <person name="Gilna P."/>
            <person name="Schmutz J."/>
            <person name="Larimer F."/>
            <person name="Land M."/>
            <person name="Kyrpides N.C."/>
            <person name="Mavromatis K."/>
            <person name="Richardson P."/>
            <person name="Rohde M."/>
            <person name="Goker M."/>
            <person name="Klenk H.P."/>
            <person name="Zhang Y."/>
            <person name="Roberts G.P."/>
            <person name="Reslewic S."/>
            <person name="Schwartz D.C."/>
        </authorList>
    </citation>
    <scope>NUCLEOTIDE SEQUENCE [LARGE SCALE GENOMIC DNA]</scope>
    <source>
        <strain evidence="13">ATCC 11170 / ATH 1.1.1 / DSM 467 / LMG 4362 / NCIMB 8255 / S1</strain>
        <plasmid evidence="13">pRHORT</plasmid>
    </source>
</reference>
<evidence type="ECO:0000256" key="4">
    <source>
        <dbReference type="ARBA" id="ARBA00022695"/>
    </source>
</evidence>
<dbReference type="InterPro" id="IPR006375">
    <property type="entry name" value="Man1P_GuaTrfase/Man6P_Isoase"/>
</dbReference>
<comment type="catalytic activity">
    <reaction evidence="7">
        <text>alpha-D-mannose 1-phosphate + GTP + H(+) = GDP-alpha-D-mannose + diphosphate</text>
        <dbReference type="Rhea" id="RHEA:15229"/>
        <dbReference type="ChEBI" id="CHEBI:15378"/>
        <dbReference type="ChEBI" id="CHEBI:33019"/>
        <dbReference type="ChEBI" id="CHEBI:37565"/>
        <dbReference type="ChEBI" id="CHEBI:57527"/>
        <dbReference type="ChEBI" id="CHEBI:58409"/>
        <dbReference type="EC" id="2.7.7.13"/>
    </reaction>
</comment>
<feature type="domain" description="MannoseP isomerase/GMP-like beta-helix" evidence="11">
    <location>
        <begin position="307"/>
        <end position="355"/>
    </location>
</feature>
<dbReference type="EnsemblBacteria" id="ABC24642">
    <property type="protein sequence ID" value="ABC24642"/>
    <property type="gene ID" value="Rru_B0046"/>
</dbReference>
<dbReference type="InterPro" id="IPR005835">
    <property type="entry name" value="NTP_transferase_dom"/>
</dbReference>
<dbReference type="EMBL" id="CP000231">
    <property type="protein sequence ID" value="ABC24642.1"/>
    <property type="molecule type" value="Genomic_DNA"/>
</dbReference>
<dbReference type="GO" id="GO:0009298">
    <property type="term" value="P:GDP-mannose biosynthetic process"/>
    <property type="evidence" value="ECO:0007669"/>
    <property type="project" value="TreeGrafter"/>
</dbReference>
<dbReference type="SUPFAM" id="SSF51182">
    <property type="entry name" value="RmlC-like cupins"/>
    <property type="match status" value="1"/>
</dbReference>
<dbReference type="Gene3D" id="2.60.120.10">
    <property type="entry name" value="Jelly Rolls"/>
    <property type="match status" value="1"/>
</dbReference>
<keyword evidence="13" id="KW-1185">Reference proteome</keyword>
<evidence type="ECO:0000256" key="6">
    <source>
        <dbReference type="ARBA" id="ARBA00023134"/>
    </source>
</evidence>
<feature type="domain" description="Nucleotidyl transferase" evidence="9">
    <location>
        <begin position="12"/>
        <end position="294"/>
    </location>
</feature>
<dbReference type="InterPro" id="IPR049577">
    <property type="entry name" value="GMPP_N"/>
</dbReference>
<dbReference type="EC" id="2.7.7.13" evidence="2"/>
<evidence type="ECO:0000256" key="2">
    <source>
        <dbReference type="ARBA" id="ARBA00012387"/>
    </source>
</evidence>
<feature type="domain" description="Mannose-6-phosphate isomerase type II C-terminal" evidence="10">
    <location>
        <begin position="359"/>
        <end position="473"/>
    </location>
</feature>
<dbReference type="Gene3D" id="3.90.550.10">
    <property type="entry name" value="Spore Coat Polysaccharide Biosynthesis Protein SpsA, Chain A"/>
    <property type="match status" value="1"/>
</dbReference>
<dbReference type="PATRIC" id="fig|269796.9.peg.44"/>
<dbReference type="PhylomeDB" id="Q2RMK3"/>
<name>Q2RMK3_RHORT</name>
<proteinExistence type="inferred from homology"/>
<dbReference type="Pfam" id="PF00483">
    <property type="entry name" value="NTP_transferase"/>
    <property type="match status" value="1"/>
</dbReference>
<dbReference type="SUPFAM" id="SSF53448">
    <property type="entry name" value="Nucleotide-diphospho-sugar transferases"/>
    <property type="match status" value="1"/>
</dbReference>
<comment type="similarity">
    <text evidence="1 8">Belongs to the mannose-6-phosphate isomerase type 2 family.</text>
</comment>
<dbReference type="InterPro" id="IPR054566">
    <property type="entry name" value="ManC/GMP-like_b-helix"/>
</dbReference>
<evidence type="ECO:0000256" key="1">
    <source>
        <dbReference type="ARBA" id="ARBA00006115"/>
    </source>
</evidence>
<evidence type="ECO:0000313" key="13">
    <source>
        <dbReference type="Proteomes" id="UP000001929"/>
    </source>
</evidence>
<dbReference type="FunFam" id="2.60.120.10:FF:000032">
    <property type="entry name" value="Mannose-1-phosphate guanylyltransferase/mannose-6-phosphate isomerase"/>
    <property type="match status" value="1"/>
</dbReference>
<dbReference type="CDD" id="cd02213">
    <property type="entry name" value="cupin_PMI_typeII_C"/>
    <property type="match status" value="1"/>
</dbReference>
<keyword evidence="12" id="KW-0614">Plasmid</keyword>
<keyword evidence="5" id="KW-0547">Nucleotide-binding</keyword>
<keyword evidence="6" id="KW-0342">GTP-binding</keyword>
<dbReference type="CDD" id="cd02509">
    <property type="entry name" value="GDP-M1P_Guanylyltransferase"/>
    <property type="match status" value="1"/>
</dbReference>
<dbReference type="InterPro" id="IPR051161">
    <property type="entry name" value="Mannose-6P_isomerase_type2"/>
</dbReference>